<dbReference type="Pfam" id="PF03061">
    <property type="entry name" value="4HBT"/>
    <property type="match status" value="1"/>
</dbReference>
<dbReference type="SUPFAM" id="SSF54637">
    <property type="entry name" value="Thioesterase/thiol ester dehydrase-isomerase"/>
    <property type="match status" value="1"/>
</dbReference>
<dbReference type="InterPro" id="IPR006683">
    <property type="entry name" value="Thioestr_dom"/>
</dbReference>
<evidence type="ECO:0000259" key="3">
    <source>
        <dbReference type="Pfam" id="PF03061"/>
    </source>
</evidence>
<dbReference type="NCBIfam" id="TIGR00369">
    <property type="entry name" value="unchar_dom_1"/>
    <property type="match status" value="1"/>
</dbReference>
<keyword evidence="5" id="KW-1185">Reference proteome</keyword>
<dbReference type="EMBL" id="JBHRSV010000028">
    <property type="protein sequence ID" value="MFC2927015.1"/>
    <property type="molecule type" value="Genomic_DNA"/>
</dbReference>
<feature type="domain" description="Thioesterase" evidence="3">
    <location>
        <begin position="61"/>
        <end position="133"/>
    </location>
</feature>
<dbReference type="Gene3D" id="3.10.129.10">
    <property type="entry name" value="Hotdog Thioesterase"/>
    <property type="match status" value="1"/>
</dbReference>
<dbReference type="PANTHER" id="PTHR43240:SF1">
    <property type="entry name" value="BLR5584 PROTEIN"/>
    <property type="match status" value="1"/>
</dbReference>
<dbReference type="GO" id="GO:0016787">
    <property type="term" value="F:hydrolase activity"/>
    <property type="evidence" value="ECO:0007669"/>
    <property type="project" value="UniProtKB-KW"/>
</dbReference>
<accession>A0ABV7A054</accession>
<dbReference type="CDD" id="cd03443">
    <property type="entry name" value="PaaI_thioesterase"/>
    <property type="match status" value="1"/>
</dbReference>
<comment type="caution">
    <text evidence="4">The sequence shown here is derived from an EMBL/GenBank/DDBJ whole genome shotgun (WGS) entry which is preliminary data.</text>
</comment>
<dbReference type="InterPro" id="IPR003736">
    <property type="entry name" value="PAAI_dom"/>
</dbReference>
<feature type="compositionally biased region" description="Basic and acidic residues" evidence="2">
    <location>
        <begin position="146"/>
        <end position="158"/>
    </location>
</feature>
<dbReference type="PANTHER" id="PTHR43240">
    <property type="entry name" value="1,4-DIHYDROXY-2-NAPHTHOYL-COA THIOESTERASE 1"/>
    <property type="match status" value="1"/>
</dbReference>
<sequence>MSFPVPPWDETQIRAYFAREDLAPRYSALLGFAFTDVSVDEMWFECTFNPGKELCSPWGAIQGGFVTAMLDDTMSLAAISTVGFDGVVPTLEMKTSFFAPVMPGPVRARGQVLKRGKKSFFTEGRLYAPDGTVTTHATATCIHRPHEQVKRDRARQARGEANLAGD</sequence>
<dbReference type="InterPro" id="IPR029069">
    <property type="entry name" value="HotDog_dom_sf"/>
</dbReference>
<dbReference type="Proteomes" id="UP001595379">
    <property type="component" value="Unassembled WGS sequence"/>
</dbReference>
<gene>
    <name evidence="4" type="ORF">ACFOOR_12935</name>
</gene>
<evidence type="ECO:0000256" key="2">
    <source>
        <dbReference type="SAM" id="MobiDB-lite"/>
    </source>
</evidence>
<keyword evidence="1 4" id="KW-0378">Hydrolase</keyword>
<evidence type="ECO:0000256" key="1">
    <source>
        <dbReference type="ARBA" id="ARBA00022801"/>
    </source>
</evidence>
<protein>
    <submittedName>
        <fullName evidence="4">PaaI family thioesterase</fullName>
        <ecNumber evidence="4">3.1.2.-</ecNumber>
    </submittedName>
</protein>
<organism evidence="4 5">
    <name type="scientific">Hyphobacterium vulgare</name>
    <dbReference type="NCBI Taxonomy" id="1736751"/>
    <lineage>
        <taxon>Bacteria</taxon>
        <taxon>Pseudomonadati</taxon>
        <taxon>Pseudomonadota</taxon>
        <taxon>Alphaproteobacteria</taxon>
        <taxon>Maricaulales</taxon>
        <taxon>Maricaulaceae</taxon>
        <taxon>Hyphobacterium</taxon>
    </lineage>
</organism>
<reference evidence="5" key="1">
    <citation type="journal article" date="2019" name="Int. J. Syst. Evol. Microbiol.">
        <title>The Global Catalogue of Microorganisms (GCM) 10K type strain sequencing project: providing services to taxonomists for standard genome sequencing and annotation.</title>
        <authorList>
            <consortium name="The Broad Institute Genomics Platform"/>
            <consortium name="The Broad Institute Genome Sequencing Center for Infectious Disease"/>
            <person name="Wu L."/>
            <person name="Ma J."/>
        </authorList>
    </citation>
    <scope>NUCLEOTIDE SEQUENCE [LARGE SCALE GENOMIC DNA]</scope>
    <source>
        <strain evidence="5">KCTC 52487</strain>
    </source>
</reference>
<proteinExistence type="predicted"/>
<evidence type="ECO:0000313" key="5">
    <source>
        <dbReference type="Proteomes" id="UP001595379"/>
    </source>
</evidence>
<feature type="region of interest" description="Disordered" evidence="2">
    <location>
        <begin position="146"/>
        <end position="166"/>
    </location>
</feature>
<dbReference type="EC" id="3.1.2.-" evidence="4"/>
<dbReference type="RefSeq" id="WP_343163004.1">
    <property type="nucleotide sequence ID" value="NZ_JBHRSV010000028.1"/>
</dbReference>
<evidence type="ECO:0000313" key="4">
    <source>
        <dbReference type="EMBL" id="MFC2927015.1"/>
    </source>
</evidence>
<name>A0ABV7A054_9PROT</name>